<evidence type="ECO:0000256" key="3">
    <source>
        <dbReference type="SAM" id="Phobius"/>
    </source>
</evidence>
<accession>A0A0C3CDB8</accession>
<comment type="similarity">
    <text evidence="2">Belongs to the Nudix hydrolase family.</text>
</comment>
<keyword evidence="1 2" id="KW-0378">Hydrolase</keyword>
<dbReference type="EMBL" id="KN832979">
    <property type="protein sequence ID" value="KIM87692.1"/>
    <property type="molecule type" value="Genomic_DNA"/>
</dbReference>
<dbReference type="InParanoid" id="A0A0C3CDB8"/>
<dbReference type="CDD" id="cd18888">
    <property type="entry name" value="NUDIX_ADPRase_Nudt5"/>
    <property type="match status" value="1"/>
</dbReference>
<dbReference type="InterPro" id="IPR020084">
    <property type="entry name" value="NUDIX_hydrolase_CS"/>
</dbReference>
<name>A0A0C3CDB8_PILCF</name>
<reference evidence="6" key="2">
    <citation type="submission" date="2015-01" db="EMBL/GenBank/DDBJ databases">
        <title>Evolutionary Origins and Diversification of the Mycorrhizal Mutualists.</title>
        <authorList>
            <consortium name="DOE Joint Genome Institute"/>
            <consortium name="Mycorrhizal Genomics Consortium"/>
            <person name="Kohler A."/>
            <person name="Kuo A."/>
            <person name="Nagy L.G."/>
            <person name="Floudas D."/>
            <person name="Copeland A."/>
            <person name="Barry K.W."/>
            <person name="Cichocki N."/>
            <person name="Veneault-Fourrey C."/>
            <person name="LaButti K."/>
            <person name="Lindquist E.A."/>
            <person name="Lipzen A."/>
            <person name="Lundell T."/>
            <person name="Morin E."/>
            <person name="Murat C."/>
            <person name="Riley R."/>
            <person name="Ohm R."/>
            <person name="Sun H."/>
            <person name="Tunlid A."/>
            <person name="Henrissat B."/>
            <person name="Grigoriev I.V."/>
            <person name="Hibbett D.S."/>
            <person name="Martin F."/>
        </authorList>
    </citation>
    <scope>NUCLEOTIDE SEQUENCE [LARGE SCALE GENOMIC DNA]</scope>
    <source>
        <strain evidence="6">F 1598</strain>
    </source>
</reference>
<dbReference type="STRING" id="765440.A0A0C3CDB8"/>
<protein>
    <recommendedName>
        <fullName evidence="4">Nudix hydrolase domain-containing protein</fullName>
    </recommendedName>
</protein>
<dbReference type="InterPro" id="IPR015797">
    <property type="entry name" value="NUDIX_hydrolase-like_dom_sf"/>
</dbReference>
<gene>
    <name evidence="5" type="ORF">PILCRDRAFT_815268</name>
</gene>
<proteinExistence type="inferred from homology"/>
<reference evidence="5 6" key="1">
    <citation type="submission" date="2014-04" db="EMBL/GenBank/DDBJ databases">
        <authorList>
            <consortium name="DOE Joint Genome Institute"/>
            <person name="Kuo A."/>
            <person name="Tarkka M."/>
            <person name="Buscot F."/>
            <person name="Kohler A."/>
            <person name="Nagy L.G."/>
            <person name="Floudas D."/>
            <person name="Copeland A."/>
            <person name="Barry K.W."/>
            <person name="Cichocki N."/>
            <person name="Veneault-Fourrey C."/>
            <person name="LaButti K."/>
            <person name="Lindquist E.A."/>
            <person name="Lipzen A."/>
            <person name="Lundell T."/>
            <person name="Morin E."/>
            <person name="Murat C."/>
            <person name="Sun H."/>
            <person name="Tunlid A."/>
            <person name="Henrissat B."/>
            <person name="Grigoriev I.V."/>
            <person name="Hibbett D.S."/>
            <person name="Martin F."/>
            <person name="Nordberg H.P."/>
            <person name="Cantor M.N."/>
            <person name="Hua S.X."/>
        </authorList>
    </citation>
    <scope>NUCLEOTIDE SEQUENCE [LARGE SCALE GENOMIC DNA]</scope>
    <source>
        <strain evidence="5 6">F 1598</strain>
    </source>
</reference>
<dbReference type="HOGENOM" id="CLU_062658_0_0_1"/>
<evidence type="ECO:0000313" key="6">
    <source>
        <dbReference type="Proteomes" id="UP000054166"/>
    </source>
</evidence>
<dbReference type="OrthoDB" id="10249920at2759"/>
<dbReference type="InterPro" id="IPR020476">
    <property type="entry name" value="Nudix_hydrolase"/>
</dbReference>
<evidence type="ECO:0000259" key="4">
    <source>
        <dbReference type="PROSITE" id="PS51462"/>
    </source>
</evidence>
<dbReference type="PANTHER" id="PTHR11839">
    <property type="entry name" value="UDP/ADP-SUGAR PYROPHOSPHATASE"/>
    <property type="match status" value="1"/>
</dbReference>
<keyword evidence="3" id="KW-1133">Transmembrane helix</keyword>
<dbReference type="Proteomes" id="UP000054166">
    <property type="component" value="Unassembled WGS sequence"/>
</dbReference>
<dbReference type="Pfam" id="PF00293">
    <property type="entry name" value="NUDIX"/>
    <property type="match status" value="1"/>
</dbReference>
<feature type="domain" description="Nudix hydrolase" evidence="4">
    <location>
        <begin position="101"/>
        <end position="241"/>
    </location>
</feature>
<dbReference type="GO" id="GO:0005634">
    <property type="term" value="C:nucleus"/>
    <property type="evidence" value="ECO:0007669"/>
    <property type="project" value="TreeGrafter"/>
</dbReference>
<dbReference type="PROSITE" id="PS00893">
    <property type="entry name" value="NUDIX_BOX"/>
    <property type="match status" value="1"/>
</dbReference>
<dbReference type="GO" id="GO:0019693">
    <property type="term" value="P:ribose phosphate metabolic process"/>
    <property type="evidence" value="ECO:0007669"/>
    <property type="project" value="TreeGrafter"/>
</dbReference>
<feature type="transmembrane region" description="Helical" evidence="3">
    <location>
        <begin position="6"/>
        <end position="24"/>
    </location>
</feature>
<keyword evidence="6" id="KW-1185">Reference proteome</keyword>
<keyword evidence="3" id="KW-0472">Membrane</keyword>
<keyword evidence="3" id="KW-0812">Transmembrane</keyword>
<dbReference type="FunCoup" id="A0A0C3CDB8">
    <property type="interactions" value="501"/>
</dbReference>
<evidence type="ECO:0000256" key="1">
    <source>
        <dbReference type="ARBA" id="ARBA00022801"/>
    </source>
</evidence>
<dbReference type="FunFam" id="3.90.79.10:FF:000016">
    <property type="entry name" value="ADP-sugar pyrophosphatase isoform X1"/>
    <property type="match status" value="1"/>
</dbReference>
<dbReference type="PROSITE" id="PS51462">
    <property type="entry name" value="NUDIX"/>
    <property type="match status" value="1"/>
</dbReference>
<dbReference type="PANTHER" id="PTHR11839:SF1">
    <property type="entry name" value="ADP-SUGAR PYROPHOSPHATASE"/>
    <property type="match status" value="1"/>
</dbReference>
<dbReference type="Gene3D" id="3.90.79.10">
    <property type="entry name" value="Nucleoside Triphosphate Pyrophosphohydrolase"/>
    <property type="match status" value="1"/>
</dbReference>
<evidence type="ECO:0000256" key="2">
    <source>
        <dbReference type="RuleBase" id="RU003476"/>
    </source>
</evidence>
<dbReference type="GO" id="GO:0047631">
    <property type="term" value="F:ADP-ribose diphosphatase activity"/>
    <property type="evidence" value="ECO:0007669"/>
    <property type="project" value="TreeGrafter"/>
</dbReference>
<sequence>MSISRWWRSSSLFIAVFGLSMLLWRYPFLLSNRVILSSPTTLGQVRFTGNNLNMLNPKIISAEELPASEAKWITLKKLKWSDPDGKERLWECAERKTRGSSGVDAVAVLAMVRSKTNAFPLSTVVIEQYRPPIDKFIIELPAGLVDKGETAENAAIRELEEETGFKADGVLESSPVIVSDPGMTNANMKLVVLSVNLEDKMEAPDPKLDAGEFIVKRVVELAKLYDELKAYDEKGFVVDARLSHFASGYEMARRIKDGELN</sequence>
<dbReference type="InterPro" id="IPR000086">
    <property type="entry name" value="NUDIX_hydrolase_dom"/>
</dbReference>
<evidence type="ECO:0000313" key="5">
    <source>
        <dbReference type="EMBL" id="KIM87692.1"/>
    </source>
</evidence>
<dbReference type="AlphaFoldDB" id="A0A0C3CDB8"/>
<dbReference type="GO" id="GO:0006753">
    <property type="term" value="P:nucleoside phosphate metabolic process"/>
    <property type="evidence" value="ECO:0007669"/>
    <property type="project" value="TreeGrafter"/>
</dbReference>
<dbReference type="SUPFAM" id="SSF55811">
    <property type="entry name" value="Nudix"/>
    <property type="match status" value="1"/>
</dbReference>
<organism evidence="5 6">
    <name type="scientific">Piloderma croceum (strain F 1598)</name>
    <dbReference type="NCBI Taxonomy" id="765440"/>
    <lineage>
        <taxon>Eukaryota</taxon>
        <taxon>Fungi</taxon>
        <taxon>Dikarya</taxon>
        <taxon>Basidiomycota</taxon>
        <taxon>Agaricomycotina</taxon>
        <taxon>Agaricomycetes</taxon>
        <taxon>Agaricomycetidae</taxon>
        <taxon>Atheliales</taxon>
        <taxon>Atheliaceae</taxon>
        <taxon>Piloderma</taxon>
    </lineage>
</organism>
<dbReference type="PRINTS" id="PR00502">
    <property type="entry name" value="NUDIXFAMILY"/>
</dbReference>